<proteinExistence type="predicted"/>
<protein>
    <submittedName>
        <fullName evidence="1">Uncharacterized protein</fullName>
    </submittedName>
</protein>
<dbReference type="EMBL" id="QETB01000001">
    <property type="protein sequence ID" value="PWF27103.1"/>
    <property type="molecule type" value="Genomic_DNA"/>
</dbReference>
<comment type="caution">
    <text evidence="1">The sequence shown here is derived from an EMBL/GenBank/DDBJ whole genome shotgun (WGS) entry which is preliminary data.</text>
</comment>
<evidence type="ECO:0000313" key="1">
    <source>
        <dbReference type="EMBL" id="PWF27103.1"/>
    </source>
</evidence>
<dbReference type="AlphaFoldDB" id="A0A2V1K7L8"/>
<name>A0A2V1K7L8_9ACTO</name>
<evidence type="ECO:0000313" key="2">
    <source>
        <dbReference type="Proteomes" id="UP000245283"/>
    </source>
</evidence>
<reference evidence="2" key="1">
    <citation type="submission" date="2018-05" db="EMBL/GenBank/DDBJ databases">
        <authorList>
            <person name="Li Y."/>
        </authorList>
    </citation>
    <scope>NUCLEOTIDE SEQUENCE [LARGE SCALE GENOMIC DNA]</scope>
    <source>
        <strain evidence="2">sk1b4</strain>
    </source>
</reference>
<accession>A0A2V1K7L8</accession>
<organism evidence="1 2">
    <name type="scientific">Ancrocorticia populi</name>
    <dbReference type="NCBI Taxonomy" id="2175228"/>
    <lineage>
        <taxon>Bacteria</taxon>
        <taxon>Bacillati</taxon>
        <taxon>Actinomycetota</taxon>
        <taxon>Actinomycetes</taxon>
        <taxon>Actinomycetales</taxon>
        <taxon>Actinomycetaceae</taxon>
        <taxon>Ancrocorticia</taxon>
    </lineage>
</organism>
<keyword evidence="2" id="KW-1185">Reference proteome</keyword>
<dbReference type="Proteomes" id="UP000245283">
    <property type="component" value="Unassembled WGS sequence"/>
</dbReference>
<gene>
    <name evidence="1" type="ORF">DD236_01470</name>
</gene>
<sequence>MALTEEQHQTIQRALERTQTVAIAINEPERVPEIAKLKNDLTDSVNQQSQLSPEQVREIGFSLEAWSEELQRATRWRAPNDFSPTSATFDAALRDLEAVRSAGSEFSLTYLYKHPDHRVDRIQDNQESGVPGLSANGERLVCEALTDYSELRRINASDSYREIQRAREEGKAARPYALDIVATADQAIQAANAAVGLIRNGEPLTEDMVSVIAVAVQSKGEHLYQDAYDSKDLKVGKALIQMNDALAEAETQLVTALREKEPERVSSRRPKIYNPIANPLTEFVEEQRDFARLSTGDEATERAQDAEEATETLAHVMTFEPLNSSDLWLISDAVEMKKATLTHELEAEDSPFTPGEKTEIREEIKALDNAHLNLQKLHTQTLDSQYLPIQNTAHKKGIAR</sequence>